<name>A0A1I1VN68_9ACTN</name>
<organism evidence="3 4">
    <name type="scientific">Blastococcus tunisiensis</name>
    <dbReference type="NCBI Taxonomy" id="1798228"/>
    <lineage>
        <taxon>Bacteria</taxon>
        <taxon>Bacillati</taxon>
        <taxon>Actinomycetota</taxon>
        <taxon>Actinomycetes</taxon>
        <taxon>Geodermatophilales</taxon>
        <taxon>Geodermatophilaceae</taxon>
        <taxon>Blastococcus</taxon>
    </lineage>
</organism>
<dbReference type="EMBL" id="FOND01000001">
    <property type="protein sequence ID" value="SFD84245.1"/>
    <property type="molecule type" value="Genomic_DNA"/>
</dbReference>
<sequence>MGEWATSGVTGLLVGGAVGLLLSVLFEDTLKKGLYRGRRKVRVRGRRARPPAPRETFSLGPLKTSHLVIEGDGVQEIAEESVTVIVEPSFVTLPPDVAARREEIAVEQAHRRAEGLPAAWNGPSYAIARFSVSRRPDDEAPEVFVRLRHSDFFTFLATQELDVVGADGQTLRERYLGGDPLKVEPFMSSSFGVNIAVVTADHRLLISRRSDRVQTARSLWSSSANEALSRSIDSAGRQEPSFHGVARRGLCEELSLDDDEYGLKLLTFCLDTATHQWGATFVARLHSLTSTELEERWSRGAPDAWEHDRHCFVRFVPEDVFRFVLAPERRDRWTATGPPLYFYALANEYGRARVEKAIRTVAREPAGRRRRGRRRAASGVDHVAAGEHGGNARR</sequence>
<evidence type="ECO:0000313" key="3">
    <source>
        <dbReference type="EMBL" id="SFD84245.1"/>
    </source>
</evidence>
<feature type="region of interest" description="Disordered" evidence="1">
    <location>
        <begin position="364"/>
        <end position="394"/>
    </location>
</feature>
<reference evidence="4" key="1">
    <citation type="submission" date="2016-10" db="EMBL/GenBank/DDBJ databases">
        <authorList>
            <person name="Varghese N."/>
            <person name="Submissions S."/>
        </authorList>
    </citation>
    <scope>NUCLEOTIDE SEQUENCE [LARGE SCALE GENOMIC DNA]</scope>
    <source>
        <strain evidence="4">DSM 46838</strain>
    </source>
</reference>
<evidence type="ECO:0008006" key="5">
    <source>
        <dbReference type="Google" id="ProtNLM"/>
    </source>
</evidence>
<protein>
    <recommendedName>
        <fullName evidence="5">Nudix hydrolase domain-containing protein</fullName>
    </recommendedName>
</protein>
<dbReference type="Proteomes" id="UP000198589">
    <property type="component" value="Unassembled WGS sequence"/>
</dbReference>
<proteinExistence type="predicted"/>
<dbReference type="STRING" id="1798228.SAMN05216574_10130"/>
<keyword evidence="2" id="KW-0472">Membrane</keyword>
<keyword evidence="2" id="KW-1133">Transmembrane helix</keyword>
<accession>A0A1I1VN68</accession>
<evidence type="ECO:0000313" key="4">
    <source>
        <dbReference type="Proteomes" id="UP000198589"/>
    </source>
</evidence>
<gene>
    <name evidence="3" type="ORF">SAMN05216574_10130</name>
</gene>
<evidence type="ECO:0000256" key="1">
    <source>
        <dbReference type="SAM" id="MobiDB-lite"/>
    </source>
</evidence>
<feature type="transmembrane region" description="Helical" evidence="2">
    <location>
        <begin position="12"/>
        <end position="30"/>
    </location>
</feature>
<dbReference type="AlphaFoldDB" id="A0A1I1VN68"/>
<keyword evidence="2" id="KW-0812">Transmembrane</keyword>
<keyword evidence="4" id="KW-1185">Reference proteome</keyword>
<evidence type="ECO:0000256" key="2">
    <source>
        <dbReference type="SAM" id="Phobius"/>
    </source>
</evidence>
<dbReference type="OrthoDB" id="5178870at2"/>
<dbReference type="RefSeq" id="WP_092194784.1">
    <property type="nucleotide sequence ID" value="NZ_FOND01000001.1"/>
</dbReference>